<dbReference type="Proteomes" id="UP000652013">
    <property type="component" value="Unassembled WGS sequence"/>
</dbReference>
<proteinExistence type="inferred from homology"/>
<dbReference type="InterPro" id="IPR050546">
    <property type="entry name" value="Glycosyl_Hydrlase_16"/>
</dbReference>
<feature type="compositionally biased region" description="Low complexity" evidence="2">
    <location>
        <begin position="66"/>
        <end position="75"/>
    </location>
</feature>
<comment type="similarity">
    <text evidence="1">Belongs to the glycosyl hydrolase 16 family.</text>
</comment>
<sequence length="317" mass="34723">MVLLVLGGLLAGALIHLTRPAAPGSPAPVAGTPVAVAPAESRPSPASPPASSTRPSVRVTDGPSEPAATRAATRPPKAPAVPGWRLVWADEFDDTVIDRARWNVRDGEGRDVDLGCNVASPRNAFERDGVLVIRALRERVRCGSQTRSYTEAYLDTIGKASFTYGRFEVRAKSPTVPDGSQGLWPAFWLRPDDGGKGEIDVVELPGGAAYHRAATQAIFYDYTPVKQDNRHTLTTGHPADGFHTYTTEWEPGELRWYIDGVPVYRRDRTTTPWFAEAFSRPFNLRLNVQVGGWLGDPDAATRFPADFVVDHVRVWQR</sequence>
<evidence type="ECO:0000256" key="2">
    <source>
        <dbReference type="SAM" id="MobiDB-lite"/>
    </source>
</evidence>
<organism evidence="5 6">
    <name type="scientific">Spirilliplanes yamanashiensis</name>
    <dbReference type="NCBI Taxonomy" id="42233"/>
    <lineage>
        <taxon>Bacteria</taxon>
        <taxon>Bacillati</taxon>
        <taxon>Actinomycetota</taxon>
        <taxon>Actinomycetes</taxon>
        <taxon>Micromonosporales</taxon>
        <taxon>Micromonosporaceae</taxon>
        <taxon>Spirilliplanes</taxon>
    </lineage>
</organism>
<protein>
    <recommendedName>
        <fullName evidence="4">GH16 domain-containing protein</fullName>
    </recommendedName>
</protein>
<keyword evidence="6" id="KW-1185">Reference proteome</keyword>
<dbReference type="AlphaFoldDB" id="A0A8J4DLE0"/>
<name>A0A8J4DLE0_9ACTN</name>
<dbReference type="GO" id="GO:0004553">
    <property type="term" value="F:hydrolase activity, hydrolyzing O-glycosyl compounds"/>
    <property type="evidence" value="ECO:0007669"/>
    <property type="project" value="InterPro"/>
</dbReference>
<dbReference type="PANTHER" id="PTHR10963">
    <property type="entry name" value="GLYCOSYL HYDROLASE-RELATED"/>
    <property type="match status" value="1"/>
</dbReference>
<evidence type="ECO:0000313" key="6">
    <source>
        <dbReference type="Proteomes" id="UP000652013"/>
    </source>
</evidence>
<dbReference type="CDD" id="cd08023">
    <property type="entry name" value="GH16_laminarinase_like"/>
    <property type="match status" value="1"/>
</dbReference>
<dbReference type="Pfam" id="PF00722">
    <property type="entry name" value="Glyco_hydro_16"/>
    <property type="match status" value="1"/>
</dbReference>
<evidence type="ECO:0000256" key="1">
    <source>
        <dbReference type="ARBA" id="ARBA00006865"/>
    </source>
</evidence>
<dbReference type="PROSITE" id="PS51762">
    <property type="entry name" value="GH16_2"/>
    <property type="match status" value="1"/>
</dbReference>
<feature type="domain" description="GH16" evidence="4">
    <location>
        <begin position="68"/>
        <end position="317"/>
    </location>
</feature>
<dbReference type="EMBL" id="BOOY01000030">
    <property type="protein sequence ID" value="GIJ04980.1"/>
    <property type="molecule type" value="Genomic_DNA"/>
</dbReference>
<keyword evidence="3" id="KW-0732">Signal</keyword>
<feature type="chain" id="PRO_5035150683" description="GH16 domain-containing protein" evidence="3">
    <location>
        <begin position="22"/>
        <end position="317"/>
    </location>
</feature>
<dbReference type="SUPFAM" id="SSF49899">
    <property type="entry name" value="Concanavalin A-like lectins/glucanases"/>
    <property type="match status" value="1"/>
</dbReference>
<accession>A0A8J4DLE0</accession>
<feature type="region of interest" description="Disordered" evidence="2">
    <location>
        <begin position="23"/>
        <end position="79"/>
    </location>
</feature>
<reference evidence="5" key="1">
    <citation type="submission" date="2021-01" db="EMBL/GenBank/DDBJ databases">
        <title>Whole genome shotgun sequence of Spirilliplanes yamanashiensis NBRC 15828.</title>
        <authorList>
            <person name="Komaki H."/>
            <person name="Tamura T."/>
        </authorList>
    </citation>
    <scope>NUCLEOTIDE SEQUENCE</scope>
    <source>
        <strain evidence="5">NBRC 15828</strain>
    </source>
</reference>
<feature type="compositionally biased region" description="Low complexity" evidence="2">
    <location>
        <begin position="23"/>
        <end position="59"/>
    </location>
</feature>
<dbReference type="GO" id="GO:0005975">
    <property type="term" value="P:carbohydrate metabolic process"/>
    <property type="evidence" value="ECO:0007669"/>
    <property type="project" value="InterPro"/>
</dbReference>
<dbReference type="Gene3D" id="2.60.120.200">
    <property type="match status" value="1"/>
</dbReference>
<evidence type="ECO:0000256" key="3">
    <source>
        <dbReference type="SAM" id="SignalP"/>
    </source>
</evidence>
<dbReference type="InterPro" id="IPR000757">
    <property type="entry name" value="Beta-glucanase-like"/>
</dbReference>
<feature type="signal peptide" evidence="3">
    <location>
        <begin position="1"/>
        <end position="21"/>
    </location>
</feature>
<comment type="caution">
    <text evidence="5">The sequence shown here is derived from an EMBL/GenBank/DDBJ whole genome shotgun (WGS) entry which is preliminary data.</text>
</comment>
<gene>
    <name evidence="5" type="ORF">Sya03_43320</name>
</gene>
<dbReference type="PANTHER" id="PTHR10963:SF55">
    <property type="entry name" value="GLYCOSIDE HYDROLASE FAMILY 16 PROTEIN"/>
    <property type="match status" value="1"/>
</dbReference>
<evidence type="ECO:0000313" key="5">
    <source>
        <dbReference type="EMBL" id="GIJ04980.1"/>
    </source>
</evidence>
<evidence type="ECO:0000259" key="4">
    <source>
        <dbReference type="PROSITE" id="PS51762"/>
    </source>
</evidence>
<dbReference type="InterPro" id="IPR013320">
    <property type="entry name" value="ConA-like_dom_sf"/>
</dbReference>